<accession>A0A8S3X7K3</accession>
<sequence length="235" mass="24191">MKFIAVFAAILAVAAGAQVSWTVTEVSAALQDPNTHPALIPFLEQALNEMMHAIDAGYPAHAVQVAVPVVSTWTLQELDAALNDPTTNPALIPYLEHALNEIMDAIVSGQDIAAVPVLIPAALAPVEAETPIMPVPVPAPIVIPGPSPAPVPAPVANPDLSPAPASSSPLVQIIININKQEQAASPAIQAPEITPTPVSVVEQAEDNSFNPVDFILPGGVAINPIVPEPVVGPIV</sequence>
<feature type="chain" id="PRO_5035830117" evidence="1">
    <location>
        <begin position="17"/>
        <end position="235"/>
    </location>
</feature>
<gene>
    <name evidence="2" type="ORF">PAPOLLO_LOCUS14562</name>
</gene>
<organism evidence="2 3">
    <name type="scientific">Parnassius apollo</name>
    <name type="common">Apollo butterfly</name>
    <name type="synonym">Papilio apollo</name>
    <dbReference type="NCBI Taxonomy" id="110799"/>
    <lineage>
        <taxon>Eukaryota</taxon>
        <taxon>Metazoa</taxon>
        <taxon>Ecdysozoa</taxon>
        <taxon>Arthropoda</taxon>
        <taxon>Hexapoda</taxon>
        <taxon>Insecta</taxon>
        <taxon>Pterygota</taxon>
        <taxon>Neoptera</taxon>
        <taxon>Endopterygota</taxon>
        <taxon>Lepidoptera</taxon>
        <taxon>Glossata</taxon>
        <taxon>Ditrysia</taxon>
        <taxon>Papilionoidea</taxon>
        <taxon>Papilionidae</taxon>
        <taxon>Parnassiinae</taxon>
        <taxon>Parnassini</taxon>
        <taxon>Parnassius</taxon>
        <taxon>Parnassius</taxon>
    </lineage>
</organism>
<name>A0A8S3X7K3_PARAO</name>
<evidence type="ECO:0000256" key="1">
    <source>
        <dbReference type="SAM" id="SignalP"/>
    </source>
</evidence>
<proteinExistence type="predicted"/>
<dbReference type="OrthoDB" id="7482536at2759"/>
<dbReference type="EMBL" id="CAJQZP010000978">
    <property type="protein sequence ID" value="CAG5005407.1"/>
    <property type="molecule type" value="Genomic_DNA"/>
</dbReference>
<protein>
    <submittedName>
        <fullName evidence="2">(apollo) hypothetical protein</fullName>
    </submittedName>
</protein>
<evidence type="ECO:0000313" key="2">
    <source>
        <dbReference type="EMBL" id="CAG5005407.1"/>
    </source>
</evidence>
<dbReference type="Proteomes" id="UP000691718">
    <property type="component" value="Unassembled WGS sequence"/>
</dbReference>
<dbReference type="AlphaFoldDB" id="A0A8S3X7K3"/>
<comment type="caution">
    <text evidence="2">The sequence shown here is derived from an EMBL/GenBank/DDBJ whole genome shotgun (WGS) entry which is preliminary data.</text>
</comment>
<keyword evidence="1" id="KW-0732">Signal</keyword>
<evidence type="ECO:0000313" key="3">
    <source>
        <dbReference type="Proteomes" id="UP000691718"/>
    </source>
</evidence>
<feature type="signal peptide" evidence="1">
    <location>
        <begin position="1"/>
        <end position="16"/>
    </location>
</feature>
<keyword evidence="3" id="KW-1185">Reference proteome</keyword>
<reference evidence="2" key="1">
    <citation type="submission" date="2021-04" db="EMBL/GenBank/DDBJ databases">
        <authorList>
            <person name="Tunstrom K."/>
        </authorList>
    </citation>
    <scope>NUCLEOTIDE SEQUENCE</scope>
</reference>